<protein>
    <submittedName>
        <fullName evidence="1">Uncharacterized protein</fullName>
    </submittedName>
</protein>
<dbReference type="AlphaFoldDB" id="A0A5C5V7M4"/>
<reference evidence="1 2" key="1">
    <citation type="submission" date="2019-02" db="EMBL/GenBank/DDBJ databases">
        <title>Deep-cultivation of Planctomycetes and their phenomic and genomic characterization uncovers novel biology.</title>
        <authorList>
            <person name="Wiegand S."/>
            <person name="Jogler M."/>
            <person name="Boedeker C."/>
            <person name="Pinto D."/>
            <person name="Vollmers J."/>
            <person name="Rivas-Marin E."/>
            <person name="Kohn T."/>
            <person name="Peeters S.H."/>
            <person name="Heuer A."/>
            <person name="Rast P."/>
            <person name="Oberbeckmann S."/>
            <person name="Bunk B."/>
            <person name="Jeske O."/>
            <person name="Meyerdierks A."/>
            <person name="Storesund J.E."/>
            <person name="Kallscheuer N."/>
            <person name="Luecker S."/>
            <person name="Lage O.M."/>
            <person name="Pohl T."/>
            <person name="Merkel B.J."/>
            <person name="Hornburger P."/>
            <person name="Mueller R.-W."/>
            <person name="Bruemmer F."/>
            <person name="Labrenz M."/>
            <person name="Spormann A.M."/>
            <person name="Op Den Camp H."/>
            <person name="Overmann J."/>
            <person name="Amann R."/>
            <person name="Jetten M.S.M."/>
            <person name="Mascher T."/>
            <person name="Medema M.H."/>
            <person name="Devos D.P."/>
            <person name="Kaster A.-K."/>
            <person name="Ovreas L."/>
            <person name="Rohde M."/>
            <person name="Galperin M.Y."/>
            <person name="Jogler C."/>
        </authorList>
    </citation>
    <scope>NUCLEOTIDE SEQUENCE [LARGE SCALE GENOMIC DNA]</scope>
    <source>
        <strain evidence="1 2">KOR34</strain>
    </source>
</reference>
<comment type="caution">
    <text evidence="1">The sequence shown here is derived from an EMBL/GenBank/DDBJ whole genome shotgun (WGS) entry which is preliminary data.</text>
</comment>
<dbReference type="RefSeq" id="WP_146566828.1">
    <property type="nucleotide sequence ID" value="NZ_SIHJ01000002.1"/>
</dbReference>
<proteinExistence type="predicted"/>
<organism evidence="1 2">
    <name type="scientific">Posidoniimonas corsicana</name>
    <dbReference type="NCBI Taxonomy" id="1938618"/>
    <lineage>
        <taxon>Bacteria</taxon>
        <taxon>Pseudomonadati</taxon>
        <taxon>Planctomycetota</taxon>
        <taxon>Planctomycetia</taxon>
        <taxon>Pirellulales</taxon>
        <taxon>Lacipirellulaceae</taxon>
        <taxon>Posidoniimonas</taxon>
    </lineage>
</organism>
<dbReference type="Proteomes" id="UP000316714">
    <property type="component" value="Unassembled WGS sequence"/>
</dbReference>
<gene>
    <name evidence="1" type="ORF">KOR34_36940</name>
</gene>
<evidence type="ECO:0000313" key="1">
    <source>
        <dbReference type="EMBL" id="TWT33859.1"/>
    </source>
</evidence>
<keyword evidence="2" id="KW-1185">Reference proteome</keyword>
<accession>A0A5C5V7M4</accession>
<sequence length="164" mass="18734">MAKQQQRAAQAATLSEQIEQQEQAELLRSAKAKGFRGLSGAEKAAVRKNEESTLVRLMGSVGKTLSAWLLDTQSKQIRDAMRNRGLPWPEGNKERVNLIELLRWLWRYFIEHPLPDAKPGGLTEDDVLLVGASQELKDELLRQRIVERRLLVQQKQLELLLARE</sequence>
<dbReference type="EMBL" id="SIHJ01000002">
    <property type="protein sequence ID" value="TWT33859.1"/>
    <property type="molecule type" value="Genomic_DNA"/>
</dbReference>
<evidence type="ECO:0000313" key="2">
    <source>
        <dbReference type="Proteomes" id="UP000316714"/>
    </source>
</evidence>
<name>A0A5C5V7M4_9BACT</name>